<keyword evidence="5 9" id="KW-0732">Signal</keyword>
<name>A0A368KUQ1_9BACT</name>
<reference evidence="11 12" key="1">
    <citation type="submission" date="2018-07" db="EMBL/GenBank/DDBJ databases">
        <title>Comparative genomes isolates from brazilian mangrove.</title>
        <authorList>
            <person name="De Araujo J.E."/>
            <person name="Taketani R.G."/>
            <person name="Silva M.C.P."/>
            <person name="Lourenco M.V."/>
            <person name="Oliveira V.M."/>
            <person name="Andreote F.D."/>
        </authorList>
    </citation>
    <scope>NUCLEOTIDE SEQUENCE [LARGE SCALE GENOMIC DNA]</scope>
    <source>
        <strain evidence="11 12">HEX PRIS-MGV</strain>
    </source>
</reference>
<evidence type="ECO:0000256" key="8">
    <source>
        <dbReference type="ARBA" id="ARBA00038263"/>
    </source>
</evidence>
<dbReference type="InterPro" id="IPR011050">
    <property type="entry name" value="Pectin_lyase_fold/virulence"/>
</dbReference>
<dbReference type="GO" id="GO:0005576">
    <property type="term" value="C:extracellular region"/>
    <property type="evidence" value="ECO:0007669"/>
    <property type="project" value="UniProtKB-SubCell"/>
</dbReference>
<dbReference type="PANTHER" id="PTHR40088:SF1">
    <property type="entry name" value="PECTATE LYASE PEL9"/>
    <property type="match status" value="1"/>
</dbReference>
<keyword evidence="7" id="KW-0456">Lyase</keyword>
<protein>
    <submittedName>
        <fullName evidence="11">DUF1565 domain-containing protein</fullName>
    </submittedName>
</protein>
<evidence type="ECO:0000256" key="4">
    <source>
        <dbReference type="ARBA" id="ARBA00022723"/>
    </source>
</evidence>
<feature type="signal peptide" evidence="9">
    <location>
        <begin position="1"/>
        <end position="19"/>
    </location>
</feature>
<dbReference type="InterPro" id="IPR012334">
    <property type="entry name" value="Pectin_lyas_fold"/>
</dbReference>
<evidence type="ECO:0000256" key="7">
    <source>
        <dbReference type="ARBA" id="ARBA00023239"/>
    </source>
</evidence>
<dbReference type="GO" id="GO:0016837">
    <property type="term" value="F:carbon-oxygen lyase activity, acting on polysaccharides"/>
    <property type="evidence" value="ECO:0007669"/>
    <property type="project" value="TreeGrafter"/>
</dbReference>
<dbReference type="InterPro" id="IPR006626">
    <property type="entry name" value="PbH1"/>
</dbReference>
<dbReference type="SMART" id="SM00710">
    <property type="entry name" value="PbH1"/>
    <property type="match status" value="6"/>
</dbReference>
<organism evidence="11 12">
    <name type="scientific">Bremerella cremea</name>
    <dbReference type="NCBI Taxonomy" id="1031537"/>
    <lineage>
        <taxon>Bacteria</taxon>
        <taxon>Pseudomonadati</taxon>
        <taxon>Planctomycetota</taxon>
        <taxon>Planctomycetia</taxon>
        <taxon>Pirellulales</taxon>
        <taxon>Pirellulaceae</taxon>
        <taxon>Bremerella</taxon>
    </lineage>
</organism>
<dbReference type="Proteomes" id="UP000253562">
    <property type="component" value="Unassembled WGS sequence"/>
</dbReference>
<dbReference type="SUPFAM" id="SSF51126">
    <property type="entry name" value="Pectin lyase-like"/>
    <property type="match status" value="1"/>
</dbReference>
<dbReference type="InterPro" id="IPR039448">
    <property type="entry name" value="Beta_helix"/>
</dbReference>
<dbReference type="Gene3D" id="2.160.20.10">
    <property type="entry name" value="Single-stranded right-handed beta-helix, Pectin lyase-like"/>
    <property type="match status" value="1"/>
</dbReference>
<dbReference type="Pfam" id="PF13229">
    <property type="entry name" value="Beta_helix"/>
    <property type="match status" value="1"/>
</dbReference>
<evidence type="ECO:0000259" key="10">
    <source>
        <dbReference type="Pfam" id="PF13229"/>
    </source>
</evidence>
<evidence type="ECO:0000256" key="1">
    <source>
        <dbReference type="ARBA" id="ARBA00001913"/>
    </source>
</evidence>
<keyword evidence="4" id="KW-0479">Metal-binding</keyword>
<dbReference type="EMBL" id="QPEX01000014">
    <property type="protein sequence ID" value="RCS51939.1"/>
    <property type="molecule type" value="Genomic_DNA"/>
</dbReference>
<gene>
    <name evidence="11" type="ORF">DTL42_09665</name>
</gene>
<evidence type="ECO:0000256" key="3">
    <source>
        <dbReference type="ARBA" id="ARBA00022525"/>
    </source>
</evidence>
<feature type="domain" description="Right handed beta helix" evidence="10">
    <location>
        <begin position="159"/>
        <end position="323"/>
    </location>
</feature>
<keyword evidence="6" id="KW-0106">Calcium</keyword>
<dbReference type="OrthoDB" id="247823at2"/>
<comment type="caution">
    <text evidence="11">The sequence shown here is derived from an EMBL/GenBank/DDBJ whole genome shotgun (WGS) entry which is preliminary data.</text>
</comment>
<evidence type="ECO:0000256" key="5">
    <source>
        <dbReference type="ARBA" id="ARBA00022729"/>
    </source>
</evidence>
<dbReference type="GO" id="GO:0046872">
    <property type="term" value="F:metal ion binding"/>
    <property type="evidence" value="ECO:0007669"/>
    <property type="project" value="UniProtKB-KW"/>
</dbReference>
<evidence type="ECO:0000256" key="6">
    <source>
        <dbReference type="ARBA" id="ARBA00022837"/>
    </source>
</evidence>
<evidence type="ECO:0000256" key="2">
    <source>
        <dbReference type="ARBA" id="ARBA00004613"/>
    </source>
</evidence>
<comment type="similarity">
    <text evidence="8">Belongs to the polysaccharide lyase 9 family.</text>
</comment>
<evidence type="ECO:0000313" key="11">
    <source>
        <dbReference type="EMBL" id="RCS51939.1"/>
    </source>
</evidence>
<comment type="subcellular location">
    <subcellularLocation>
        <location evidence="2">Secreted</location>
    </subcellularLocation>
</comment>
<proteinExistence type="inferred from homology"/>
<dbReference type="AlphaFoldDB" id="A0A368KUQ1"/>
<comment type="cofactor">
    <cofactor evidence="1">
        <name>Ca(2+)</name>
        <dbReference type="ChEBI" id="CHEBI:29108"/>
    </cofactor>
</comment>
<dbReference type="RefSeq" id="WP_114368530.1">
    <property type="nucleotide sequence ID" value="NZ_QPEX01000014.1"/>
</dbReference>
<evidence type="ECO:0000313" key="12">
    <source>
        <dbReference type="Proteomes" id="UP000253562"/>
    </source>
</evidence>
<keyword evidence="3" id="KW-0964">Secreted</keyword>
<feature type="chain" id="PRO_5016679995" evidence="9">
    <location>
        <begin position="20"/>
        <end position="448"/>
    </location>
</feature>
<evidence type="ECO:0000256" key="9">
    <source>
        <dbReference type="SAM" id="SignalP"/>
    </source>
</evidence>
<accession>A0A368KUQ1</accession>
<sequence length="448" mass="49577">MRYSILAVLFILVAEQAFAATYHVAVDGSDNATGASNQPWQTLQHAIESVKGGDIILLHEGDHAGFSIRSGKIDNLFNDWVTIRSLNGHKATVGYTDIYLPASILDNGDSVTNAFIQFDDLIFRDRIRSYGAKRVKILNSKIFQEGPKNDNPQNIVKRGIEVTGADCLIENCEVTDCAIGIQVRGWRNVVKNCHIHDVFHDGLRVVDSCDTVIDGCLIYHCDDGYSDGDINSPVGIVHADCLHVFISGSVHKTTNAVKNVTIRNCRMYGTEGAAIQVNNRREQIVDGLLLENNVIGMTNGGAINISEIHNCTIRHNTFRYFKGGYAWGRFDGVRKPANSNCTLICRPPGKNCVCYNNLFCRSTIETDTIGWSSHNNFFDSRNYAHWLKWQDGTSKAGNPKFTTNSWVDPELRPDSPAINFGVPAKLPLSINGVIRDITPDCGAWEIAK</sequence>
<dbReference type="InterPro" id="IPR052052">
    <property type="entry name" value="Polysaccharide_Lyase_9"/>
</dbReference>
<dbReference type="PANTHER" id="PTHR40088">
    <property type="entry name" value="PECTATE LYASE (EUROFUNG)"/>
    <property type="match status" value="1"/>
</dbReference>